<organism evidence="4 5">
    <name type="scientific">Holothuria leucospilota</name>
    <name type="common">Black long sea cucumber</name>
    <name type="synonym">Mertensiothuria leucospilota</name>
    <dbReference type="NCBI Taxonomy" id="206669"/>
    <lineage>
        <taxon>Eukaryota</taxon>
        <taxon>Metazoa</taxon>
        <taxon>Echinodermata</taxon>
        <taxon>Eleutherozoa</taxon>
        <taxon>Echinozoa</taxon>
        <taxon>Holothuroidea</taxon>
        <taxon>Aspidochirotacea</taxon>
        <taxon>Aspidochirotida</taxon>
        <taxon>Holothuriidae</taxon>
        <taxon>Holothuria</taxon>
    </lineage>
</organism>
<dbReference type="SUPFAM" id="SSF56219">
    <property type="entry name" value="DNase I-like"/>
    <property type="match status" value="2"/>
</dbReference>
<dbReference type="GO" id="GO:0007508">
    <property type="term" value="P:larval heart development"/>
    <property type="evidence" value="ECO:0007669"/>
    <property type="project" value="TreeGrafter"/>
</dbReference>
<dbReference type="GO" id="GO:0031012">
    <property type="term" value="C:extracellular matrix"/>
    <property type="evidence" value="ECO:0007669"/>
    <property type="project" value="TreeGrafter"/>
</dbReference>
<dbReference type="Pfam" id="PF03372">
    <property type="entry name" value="Exo_endo_phos"/>
    <property type="match status" value="1"/>
</dbReference>
<accession>A0A9Q1BAI1</accession>
<comment type="caution">
    <text evidence="4">The sequence shown here is derived from an EMBL/GenBank/DDBJ whole genome shotgun (WGS) entry which is preliminary data.</text>
</comment>
<dbReference type="Proteomes" id="UP001152320">
    <property type="component" value="Unassembled WGS sequence"/>
</dbReference>
<keyword evidence="5" id="KW-1185">Reference proteome</keyword>
<protein>
    <submittedName>
        <fullName evidence="4">LINE-1 reverse transcriptase-like</fullName>
    </submittedName>
</protein>
<proteinExistence type="predicted"/>
<keyword evidence="4" id="KW-0695">RNA-directed DNA polymerase</keyword>
<dbReference type="OrthoDB" id="426210at2759"/>
<dbReference type="Pfam" id="PF14529">
    <property type="entry name" value="Exo_endo_phos_2"/>
    <property type="match status" value="1"/>
</dbReference>
<evidence type="ECO:0000313" key="4">
    <source>
        <dbReference type="EMBL" id="KAJ8018258.1"/>
    </source>
</evidence>
<dbReference type="PANTHER" id="PTHR33395:SF22">
    <property type="entry name" value="REVERSE TRANSCRIPTASE DOMAIN-CONTAINING PROTEIN"/>
    <property type="match status" value="1"/>
</dbReference>
<dbReference type="Pfam" id="PF00078">
    <property type="entry name" value="RVT_1"/>
    <property type="match status" value="1"/>
</dbReference>
<dbReference type="SUPFAM" id="SSF56672">
    <property type="entry name" value="DNA/RNA polymerases"/>
    <property type="match status" value="1"/>
</dbReference>
<reference evidence="4" key="1">
    <citation type="submission" date="2021-10" db="EMBL/GenBank/DDBJ databases">
        <title>Tropical sea cucumber genome reveals ecological adaptation and Cuvierian tubules defense mechanism.</title>
        <authorList>
            <person name="Chen T."/>
        </authorList>
    </citation>
    <scope>NUCLEOTIDE SEQUENCE</scope>
    <source>
        <strain evidence="4">Nanhai2018</strain>
        <tissue evidence="4">Muscle</tissue>
    </source>
</reference>
<feature type="domain" description="Endonuclease/exonuclease/phosphatase" evidence="2">
    <location>
        <begin position="732"/>
        <end position="929"/>
    </location>
</feature>
<evidence type="ECO:0000313" key="5">
    <source>
        <dbReference type="Proteomes" id="UP001152320"/>
    </source>
</evidence>
<evidence type="ECO:0000259" key="3">
    <source>
        <dbReference type="Pfam" id="PF14529"/>
    </source>
</evidence>
<evidence type="ECO:0000259" key="1">
    <source>
        <dbReference type="Pfam" id="PF00078"/>
    </source>
</evidence>
<dbReference type="Gene3D" id="3.60.10.10">
    <property type="entry name" value="Endonuclease/exonuclease/phosphatase"/>
    <property type="match status" value="2"/>
</dbReference>
<dbReference type="EMBL" id="JAIZAY010000498">
    <property type="protein sequence ID" value="KAJ8018258.1"/>
    <property type="molecule type" value="Genomic_DNA"/>
</dbReference>
<dbReference type="GO" id="GO:0061343">
    <property type="term" value="P:cell adhesion involved in heart morphogenesis"/>
    <property type="evidence" value="ECO:0007669"/>
    <property type="project" value="TreeGrafter"/>
</dbReference>
<feature type="domain" description="Reverse transcriptase" evidence="1">
    <location>
        <begin position="392"/>
        <end position="519"/>
    </location>
</feature>
<gene>
    <name evidence="4" type="ORF">HOLleu_43847</name>
</gene>
<dbReference type="InterPro" id="IPR000477">
    <property type="entry name" value="RT_dom"/>
</dbReference>
<name>A0A9Q1BAI1_HOLLE</name>
<dbReference type="InterPro" id="IPR043502">
    <property type="entry name" value="DNA/RNA_pol_sf"/>
</dbReference>
<dbReference type="InterPro" id="IPR036691">
    <property type="entry name" value="Endo/exonu/phosph_ase_sf"/>
</dbReference>
<dbReference type="CDD" id="cd01650">
    <property type="entry name" value="RT_nLTR_like"/>
    <property type="match status" value="1"/>
</dbReference>
<dbReference type="InterPro" id="IPR005135">
    <property type="entry name" value="Endo/exonuclease/phosphatase"/>
</dbReference>
<keyword evidence="4" id="KW-0808">Transferase</keyword>
<keyword evidence="4" id="KW-0548">Nucleotidyltransferase</keyword>
<dbReference type="GO" id="GO:0003964">
    <property type="term" value="F:RNA-directed DNA polymerase activity"/>
    <property type="evidence" value="ECO:0007669"/>
    <property type="project" value="UniProtKB-KW"/>
</dbReference>
<feature type="domain" description="Endonuclease/exonuclease/phosphatase" evidence="3">
    <location>
        <begin position="10"/>
        <end position="115"/>
    </location>
</feature>
<dbReference type="PANTHER" id="PTHR33395">
    <property type="entry name" value="TRANSCRIPTASE, PUTATIVE-RELATED-RELATED"/>
    <property type="match status" value="1"/>
</dbReference>
<sequence length="1287" mass="147175">MRNDHILAGVVYRPPSCNAEDDQVLTDTLMDAAQNKRIMIVGDFNFPDIDWIHMTAEKTSSQRFLQQTQDSLWFQHIIDPTRGDNILDLLLTSESEMVEDIQVGEQFGDSDHNCITWNCIITRGLGQRSKFELYDWKKANWEIMINDYKDSDWNELFRNKTVEEMWQIWLNMYKEHVKKHVPQISPKRKLKPKWMTNEVKRLIRRKRKAWKSYRVNRTIPCWNYYKALQKKVKEKVILAKKRFETLIADNVKEDPKSFYSYIRSKQSVKSKVGPLKDDKGNVITSDSEIAERLNDFFKQVFTKEKMSELPQLPKVLNGNVTLSNFEITEEMVQELLCTLQPGKAAGPDGVKSDYLRTLSEVVAIPLAKIYQKSLAHSYIPKDWKLANIVPLHKKGSHAEVTNYRPINLTSIPGKIMETLIRDVMVTHLEENKLILETQHGFRRGMSCVSNMLLYWDNLTALIDQGIPVDVVYLDLQKAFDTVPHCRLLHKIQAHGIDGLVLHWIQEWLKDRRQRVVLNGSRSEYCTLMEWTEKWQMKFNVNKCAVLHFGFNNPNNHYFMDGKKLCPNINPAVNPNINPAVNPNINPAVNPNINPAVNPNINPAVNPLEHLGVPVCQPVFISPICVTKILEYITALKSNKAPGSDEIPVKLVKSASHVIAPVLAHIFNVVFSTGSCPEALKIAKVIPLFKKDVNDMNIDIANTDDGRMTKPSAALDEQFECFNQKGLHFIHLNVRSLIPKLSELKLLAVRTKATIIALSETWLDDSVTNAEISIEGYSVLRRDRNRNGGGVCLYVSNKVAFNFRLDLNCDQTEAVWVDLLLPKSKPITVCSCYRPPDDYNFISALEVTISHIRADCELIILGDLNIDFLRKTGPLYDKLNCLLSTFACKQVIDSPTRVTDSCSSLLDHIICNNDNKLSQSGTISIGLSDHFLIYCTRKRAHKKQVSHHHNTIKVRSLKHYSKQSLVTAITTTDWSEVYCSDVDKAWCVFKRIFTGLIDNIAPIKEIRLKKRTEPWMTSEILDSIRLRDQLLHRFKRDRNQDLYSTYTKIRNKVQRDVKHAKSKYFLDKIAEDKANPRKLWQHLKSLGYSSTPDEAQIVLNIDGEVCSAPKGVANYINDFFTKISSSLVKDLPQPTGKFDFDSSAFKNYYNKMNVVSNSFKLCKVSTDFVYNEICALKISKGTGLDGIPARFIKDGADVLKDQLTHIINLSIETSTVPLDFKYARVKPLFKKQSRLDVSNYRPISILSVASKVLEKAIFTQMEKYLKENNMVFSPALEVASPPKLVSFI</sequence>
<evidence type="ECO:0000259" key="2">
    <source>
        <dbReference type="Pfam" id="PF03372"/>
    </source>
</evidence>